<evidence type="ECO:0000259" key="2">
    <source>
        <dbReference type="Pfam" id="PF00326"/>
    </source>
</evidence>
<dbReference type="Gene3D" id="3.40.50.1820">
    <property type="entry name" value="alpha/beta hydrolase"/>
    <property type="match status" value="1"/>
</dbReference>
<organism evidence="4 5">
    <name type="scientific">Arachidicoccus rhizosphaerae</name>
    <dbReference type="NCBI Taxonomy" id="551991"/>
    <lineage>
        <taxon>Bacteria</taxon>
        <taxon>Pseudomonadati</taxon>
        <taxon>Bacteroidota</taxon>
        <taxon>Chitinophagia</taxon>
        <taxon>Chitinophagales</taxon>
        <taxon>Chitinophagaceae</taxon>
        <taxon>Arachidicoccus</taxon>
    </lineage>
</organism>
<dbReference type="Pfam" id="PF00326">
    <property type="entry name" value="Peptidase_S9"/>
    <property type="match status" value="1"/>
</dbReference>
<protein>
    <submittedName>
        <fullName evidence="4">Dipeptidyl-peptidase-4</fullName>
    </submittedName>
</protein>
<dbReference type="AlphaFoldDB" id="A0A1H3XB86"/>
<gene>
    <name evidence="4" type="ORF">SAMN05192529_10532</name>
</gene>
<dbReference type="OrthoDB" id="9812921at2"/>
<dbReference type="SUPFAM" id="SSF53474">
    <property type="entry name" value="alpha/beta-Hydrolases"/>
    <property type="match status" value="1"/>
</dbReference>
<dbReference type="SUPFAM" id="SSF82171">
    <property type="entry name" value="DPP6 N-terminal domain-like"/>
    <property type="match status" value="1"/>
</dbReference>
<feature type="chain" id="PRO_5011570089" evidence="1">
    <location>
        <begin position="24"/>
        <end position="726"/>
    </location>
</feature>
<dbReference type="InterPro" id="IPR050278">
    <property type="entry name" value="Serine_Prot_S9B/DPPIV"/>
</dbReference>
<dbReference type="InterPro" id="IPR002469">
    <property type="entry name" value="Peptidase_S9B_N"/>
</dbReference>
<dbReference type="STRING" id="551991.SAMN05192529_10532"/>
<dbReference type="RefSeq" id="WP_091394869.1">
    <property type="nucleotide sequence ID" value="NZ_FNQY01000005.1"/>
</dbReference>
<dbReference type="Proteomes" id="UP000199041">
    <property type="component" value="Unassembled WGS sequence"/>
</dbReference>
<dbReference type="GO" id="GO:0006508">
    <property type="term" value="P:proteolysis"/>
    <property type="evidence" value="ECO:0007669"/>
    <property type="project" value="InterPro"/>
</dbReference>
<feature type="signal peptide" evidence="1">
    <location>
        <begin position="1"/>
        <end position="23"/>
    </location>
</feature>
<reference evidence="4 5" key="1">
    <citation type="submission" date="2016-10" db="EMBL/GenBank/DDBJ databases">
        <authorList>
            <person name="de Groot N.N."/>
        </authorList>
    </citation>
    <scope>NUCLEOTIDE SEQUENCE [LARGE SCALE GENOMIC DNA]</scope>
    <source>
        <strain evidence="4 5">Vu-144</strain>
    </source>
</reference>
<dbReference type="PANTHER" id="PTHR11731">
    <property type="entry name" value="PROTEASE FAMILY S9B,C DIPEPTIDYL-PEPTIDASE IV-RELATED"/>
    <property type="match status" value="1"/>
</dbReference>
<accession>A0A1H3XB86</accession>
<evidence type="ECO:0000313" key="5">
    <source>
        <dbReference type="Proteomes" id="UP000199041"/>
    </source>
</evidence>
<name>A0A1H3XB86_9BACT</name>
<dbReference type="Gene3D" id="2.140.10.30">
    <property type="entry name" value="Dipeptidylpeptidase IV, N-terminal domain"/>
    <property type="match status" value="1"/>
</dbReference>
<proteinExistence type="predicted"/>
<evidence type="ECO:0000256" key="1">
    <source>
        <dbReference type="SAM" id="SignalP"/>
    </source>
</evidence>
<dbReference type="InterPro" id="IPR029058">
    <property type="entry name" value="AB_hydrolase_fold"/>
</dbReference>
<dbReference type="PANTHER" id="PTHR11731:SF193">
    <property type="entry name" value="DIPEPTIDYL PEPTIDASE 9"/>
    <property type="match status" value="1"/>
</dbReference>
<dbReference type="GO" id="GO:0008239">
    <property type="term" value="F:dipeptidyl-peptidase activity"/>
    <property type="evidence" value="ECO:0007669"/>
    <property type="project" value="TreeGrafter"/>
</dbReference>
<dbReference type="Pfam" id="PF00930">
    <property type="entry name" value="DPPIV_N"/>
    <property type="match status" value="1"/>
</dbReference>
<keyword evidence="1" id="KW-0732">Signal</keyword>
<feature type="domain" description="Peptidase S9 prolyl oligopeptidase catalytic" evidence="2">
    <location>
        <begin position="528"/>
        <end position="706"/>
    </location>
</feature>
<feature type="domain" description="Dipeptidylpeptidase IV N-terminal" evidence="3">
    <location>
        <begin position="83"/>
        <end position="435"/>
    </location>
</feature>
<sequence>MMRIKYFMIACMVSAWSLFQVQAQPYVNKYKWSKDGDQYYTIDQGQIVQVHLPDQTTTTILSKADLTTQSMNQQVNPEDFTISEDGNKILIYTNTEKVWRYHTKGDYWVYDRATKALTQLGKGLPASSLMFAKFSPDAQKVAYSSAHNMYVEELATHKIKQLTKDGTDRIINGTFDWVYEEEFGARDGFRWSADSKKIAFWHVDARSIKNFLMINNTDSIYPYTIPVEYPVVGQDPSAVKIGVVNIDNDKISWMQIPGDARQHYLPRMEWAGNNQIIAQQLDRKQQVSTLYLADASSGTAHSIYKESSDTWVDIKSRWHGDNPIGWDFIEQGKAFLWVTEKDGWRHIYRVDLQGHEKLITKGDYDILDLLAVNEKEGYVYFMASPENATQDYLYRTKLDGSGTAERVSAENEQGTHAYNISPNGKYAEHTFSNANRFPIRDWVELPSNKIIGQAPIARTLPPGFPQVKYIQIKTDEGVVMDASVTLPENFDSTKKYPVVFYVYTEPASCTVKDSWGNGRNFLYQGDMQKDGYIYVSIDSRGTPAPKGTAWRHSIYKKVGILNIHDQYEAAKKVIEWPYIDKDRVAVWGWSGGGSTTLNLMFQHPDVYKTGIAVAAVANFLTYDNVYQERYMGLPTDADNTYKIASPISHAAGLEGNLLVIHGSGDDNVHYQNAEMLINELIKHNKIFSFMEFPNRTHAISEGEGTSRFLGNLYTHYLQEHCPPGGK</sequence>
<evidence type="ECO:0000313" key="4">
    <source>
        <dbReference type="EMBL" id="SDZ95872.1"/>
    </source>
</evidence>
<dbReference type="GO" id="GO:0008236">
    <property type="term" value="F:serine-type peptidase activity"/>
    <property type="evidence" value="ECO:0007669"/>
    <property type="project" value="InterPro"/>
</dbReference>
<evidence type="ECO:0000259" key="3">
    <source>
        <dbReference type="Pfam" id="PF00930"/>
    </source>
</evidence>
<dbReference type="EMBL" id="FNQY01000005">
    <property type="protein sequence ID" value="SDZ95872.1"/>
    <property type="molecule type" value="Genomic_DNA"/>
</dbReference>
<dbReference type="InterPro" id="IPR001375">
    <property type="entry name" value="Peptidase_S9_cat"/>
</dbReference>
<keyword evidence="5" id="KW-1185">Reference proteome</keyword>